<protein>
    <submittedName>
        <fullName evidence="3">Glycosyltransferase family 4 protein</fullName>
    </submittedName>
</protein>
<accession>A0A6B1DXW2</accession>
<organism evidence="3">
    <name type="scientific">Caldilineaceae bacterium SB0662_bin_9</name>
    <dbReference type="NCBI Taxonomy" id="2605258"/>
    <lineage>
        <taxon>Bacteria</taxon>
        <taxon>Bacillati</taxon>
        <taxon>Chloroflexota</taxon>
        <taxon>Caldilineae</taxon>
        <taxon>Caldilineales</taxon>
        <taxon>Caldilineaceae</taxon>
    </lineage>
</organism>
<dbReference type="Pfam" id="PF00534">
    <property type="entry name" value="Glycos_transf_1"/>
    <property type="match status" value="1"/>
</dbReference>
<comment type="caution">
    <text evidence="3">The sequence shown here is derived from an EMBL/GenBank/DDBJ whole genome shotgun (WGS) entry which is preliminary data.</text>
</comment>
<reference evidence="3" key="1">
    <citation type="submission" date="2019-09" db="EMBL/GenBank/DDBJ databases">
        <title>Characterisation of the sponge microbiome using genome-centric metagenomics.</title>
        <authorList>
            <person name="Engelberts J.P."/>
            <person name="Robbins S.J."/>
            <person name="De Goeij J.M."/>
            <person name="Aranda M."/>
            <person name="Bell S.C."/>
            <person name="Webster N.S."/>
        </authorList>
    </citation>
    <scope>NUCLEOTIDE SEQUENCE</scope>
    <source>
        <strain evidence="3">SB0662_bin_9</strain>
    </source>
</reference>
<dbReference type="Pfam" id="PF13439">
    <property type="entry name" value="Glyco_transf_4"/>
    <property type="match status" value="1"/>
</dbReference>
<dbReference type="CDD" id="cd03801">
    <property type="entry name" value="GT4_PimA-like"/>
    <property type="match status" value="1"/>
</dbReference>
<gene>
    <name evidence="3" type="ORF">F4Y08_16405</name>
</gene>
<dbReference type="PANTHER" id="PTHR45947:SF3">
    <property type="entry name" value="SULFOQUINOVOSYL TRANSFERASE SQD2"/>
    <property type="match status" value="1"/>
</dbReference>
<dbReference type="PANTHER" id="PTHR45947">
    <property type="entry name" value="SULFOQUINOVOSYL TRANSFERASE SQD2"/>
    <property type="match status" value="1"/>
</dbReference>
<proteinExistence type="predicted"/>
<dbReference type="SUPFAM" id="SSF53756">
    <property type="entry name" value="UDP-Glycosyltransferase/glycogen phosphorylase"/>
    <property type="match status" value="1"/>
</dbReference>
<dbReference type="GO" id="GO:0016757">
    <property type="term" value="F:glycosyltransferase activity"/>
    <property type="evidence" value="ECO:0007669"/>
    <property type="project" value="InterPro"/>
</dbReference>
<feature type="domain" description="Glycosyltransferase subfamily 4-like N-terminal" evidence="2">
    <location>
        <begin position="20"/>
        <end position="167"/>
    </location>
</feature>
<dbReference type="InterPro" id="IPR001296">
    <property type="entry name" value="Glyco_trans_1"/>
</dbReference>
<dbReference type="EMBL" id="VXPY01000119">
    <property type="protein sequence ID" value="MYD91886.1"/>
    <property type="molecule type" value="Genomic_DNA"/>
</dbReference>
<dbReference type="AlphaFoldDB" id="A0A6B1DXW2"/>
<dbReference type="InterPro" id="IPR050194">
    <property type="entry name" value="Glycosyltransferase_grp1"/>
</dbReference>
<feature type="domain" description="Glycosyl transferase family 1" evidence="1">
    <location>
        <begin position="181"/>
        <end position="343"/>
    </location>
</feature>
<evidence type="ECO:0000259" key="2">
    <source>
        <dbReference type="Pfam" id="PF13439"/>
    </source>
</evidence>
<keyword evidence="3" id="KW-0808">Transferase</keyword>
<evidence type="ECO:0000259" key="1">
    <source>
        <dbReference type="Pfam" id="PF00534"/>
    </source>
</evidence>
<dbReference type="InterPro" id="IPR028098">
    <property type="entry name" value="Glyco_trans_4-like_N"/>
</dbReference>
<dbReference type="Gene3D" id="3.40.50.2000">
    <property type="entry name" value="Glycogen Phosphorylase B"/>
    <property type="match status" value="2"/>
</dbReference>
<evidence type="ECO:0000313" key="3">
    <source>
        <dbReference type="EMBL" id="MYD91886.1"/>
    </source>
</evidence>
<name>A0A6B1DXW2_9CHLR</name>
<sequence length="370" mass="40985">MRAVMISKALVTGSYQRLPEEIGRLGVDLTVVSPPSWRDSRGEQVLEANASGCYRQMVVPIRLNGHYHLYHFAGLASRLDALQPDILHLDEEAYNLAAYQGVRWASRHRVPAVFISCQNLYKRYPPPFGWFERRCFAYCTWALAGTTAVSEVLLRKGYPSERLKVVPQMGTDTTLFSPPEAAAPGQRFTVGYAGGLLPEKGLDVLLDACAGLEGNWTLSLAGSGESESRLRMQAQTLDILDQVEFRGRLASRDMPAFYRSLNVLVLPSLSTASWQEQFGRVLTEAMACEVPVVVSDSGESRYTAGEAGLVYPERDTDALRSHMAQLQADPGLRRRLGRAGRRRVEAQFSMESVAQGLVETWQQSLADAKP</sequence>